<reference evidence="1 2" key="1">
    <citation type="journal article" date="2013" name="Genome Announc.">
        <title>Draft Genome Sequence of Bacillus thuringiensis var. thuringiensis Strain T01-328, a Brazilian Isolate That Produces a Soluble Pesticide Protein, Cry1Ia.</title>
        <authorList>
            <person name="Varani A.M."/>
            <person name="Lemos M.V."/>
            <person name="Fernandes C.C."/>
            <person name="Lemos E.G."/>
            <person name="Alves E.C."/>
            <person name="Desiderio J.A."/>
        </authorList>
    </citation>
    <scope>NUCLEOTIDE SEQUENCE [LARGE SCALE GENOMIC DNA]</scope>
    <source>
        <strain evidence="1 2">T01-328</strain>
    </source>
</reference>
<comment type="caution">
    <text evidence="1">The sequence shown here is derived from an EMBL/GenBank/DDBJ whole genome shotgun (WGS) entry which is preliminary data.</text>
</comment>
<gene>
    <name evidence="1" type="ORF">BTCBT_007331</name>
</gene>
<dbReference type="Proteomes" id="UP000013487">
    <property type="component" value="Unassembled WGS sequence"/>
</dbReference>
<proteinExistence type="predicted"/>
<dbReference type="EMBL" id="ARXZ02000083">
    <property type="protein sequence ID" value="ERH96535.1"/>
    <property type="molecule type" value="Genomic_DNA"/>
</dbReference>
<organism evidence="1 2">
    <name type="scientific">Bacillus thuringiensis T01-328</name>
    <dbReference type="NCBI Taxonomy" id="1324966"/>
    <lineage>
        <taxon>Bacteria</taxon>
        <taxon>Bacillati</taxon>
        <taxon>Bacillota</taxon>
        <taxon>Bacilli</taxon>
        <taxon>Bacillales</taxon>
        <taxon>Bacillaceae</taxon>
        <taxon>Bacillus</taxon>
        <taxon>Bacillus cereus group</taxon>
    </lineage>
</organism>
<sequence>MYYGSPVNYHHFYLPMYSLLNPNPNSLACNDYSYYLLDKLLDKYVVT</sequence>
<evidence type="ECO:0000313" key="2">
    <source>
        <dbReference type="Proteomes" id="UP000013487"/>
    </source>
</evidence>
<protein>
    <submittedName>
        <fullName evidence="1">Uncharacterized protein</fullName>
    </submittedName>
</protein>
<name>A0AAN4HBI5_BACTU</name>
<accession>A0AAN4HBI5</accession>
<dbReference type="AlphaFoldDB" id="A0AAN4HBI5"/>
<evidence type="ECO:0000313" key="1">
    <source>
        <dbReference type="EMBL" id="ERH96535.1"/>
    </source>
</evidence>